<evidence type="ECO:0000259" key="5">
    <source>
        <dbReference type="Pfam" id="PF00078"/>
    </source>
</evidence>
<dbReference type="InterPro" id="IPR003591">
    <property type="entry name" value="Leu-rich_rpt_typical-subtyp"/>
</dbReference>
<sequence length="4099" mass="439193">LDLLYLHLGNSAASSAKTKRGQRSERRRVERRRKRNWRGRQRGSARRAAALLSQLDLPGGAGTVRLTVIEPSRNTRHASGRDAELPHSQGRLADPGIHSRPWRSWSADRTEAAAELSLLRVDARLRGRNARLFCAYAPPATRPDEAQFFFEQLSAQVEETAQRDTVVVLGDLNAILRRSERSLFVTPRENGNTGALEDFLRGRTWLATFVGCKRRKKRGGRHSSTLCLCGFVSTAARRQLPHHHAAGSAVRPPAPHLRPACTRSALRPPKRPLRRYYRALKDSQTRRNFASAFVSALGDRCGCAEYTEPVWQDDPAIRQARAELERLRLSRRPTREAEEALAAVYLQRQQGAVDDAIQAVTSAGPDAKERVAWSAINALTGRKLRIPLNLAGDTPDERKNELRKFFAAIRAVAPAAKRSEAAAGDAVAGRGERSFNVAPVSTADVVRPAQQSPSGKALGPDEVPIDALRLHCVASEVASVMNRAAPNEWTTAHIVAIPKKPCTTRLEEHRGICFQSCAAKLFNRMLLSRLQPVLDPYLRPEQNGFRPTRGTVAHILALRQRSSRKCGPASRAALFIDFRKAFDSVERPCSNGASCGDPLAPFLFVLVLDWVLRGLLSLLTTTASCCSNAWVDANRKGGLAFWARPIISLCCPRPSRRPTPAGPARSASVGLVVNTQKTVVLCVPDDTEAAIFCRGTDGQATKLPCCQQFVYIGGLVPNVREDLRRRRGLAWAVFRSVRAVLQSEALPDRQRAALFQAVIETVLLYNAETWTLTDSLEQLVDAAHAGLLRAAFKIGYERVTNEALYRLNRPVPSQRTVAPSVTPAGMPHHLRRVVLPTAGAGGVYSAFRRLPLLADAGAPDTAGGAAYVRAQALKRAFVEQTIRAKDTGNSLPPKSLGPGSENCGLVTREGQPNKVEMMRKSGVTSVFSATPQCRIASNGAPSVDECAELNPSTAFEHAKVAMKALKQSSSCNSNSETEQQQVSPSRSDGASSVGGAPPPAPASGTEPEAPVKFCHWCHQRRSSLQFAVETENSGQKRFCSEKCFLSSRRALFKSQTICDWCKKTRQQTVSVDYAENERLLFCGDDCARCFKKNVRKIAMQEMAEAAAAAAASTEQRQPPPPPPLPPLPPPRPLTGDDSERGVGGSPMVALRFHGLLSGSNSASAAAATAVNRTRRTGGAAAVSGNCRRSTSAHSNSEPEQNGYANHQALHHHHNALHHQQMLPTPHPPPHPPSAEMLRHLWFSALVAGSGGGGGGASGGPAPLDAAAVAPAAVRFNNADIASPSQAMDLTMPKLGTGEAASMMAAHEDGLNSDCPMNNNSASPSPAEDYLMRRRRQIYEQPTGAAGCGGALPAGKIQSIPFTPPNPKLLLRATRRPSAGLVGQSAGGPSGTRRSDSDAVGRSGRARLAVGGTRPVWQDSAVSAASTAPAAPIRWPRAPLHEATRQPGWMTEASTPLSSDSMASHSAESPIGVEVACAFTWPTWRASGRCQAAAKKVVAGFPKRGQHAAPGAAVAAKLRRRQMMRIAGGAVAKDFSDWRRGASGQRRVQGLQHQHAGALRHDESAPVGIERPRSCQRIVVEASSQGADATEGRHLRGIWTRTHRKRANAGLGAAAQGRIHDSVAHQSKRGANSVGAAGARGIRRQTGPSGAELDGHPASRHVVEQLGEEVRPDLRVAASAAQPDAGVHRRLQPVHAAADGHADQRVRRAPSHPGQIGALGSLARRCQRQSGGAGHLGTVSLVKLPARPAGQLGLGDQAGHSAGQSRVAVRLGQTTEIWPAGKHLRPDCAPAGADWGGQPEAGDHNSTAAALQSFGSAANLVPHHEADRVASCHQSLFEAAETCKVAAGSSSRRRRHVMPVGQQSQTAAADRSATAAAALSPISPQLTSTNDRCRRRLLRRSCRLFVVAPTAAEATAVEAVSVSPTKVNNSASSCRVNRGVDDFLEPLAPLIKADATPEAESRMLRDRPSFFTWRMSTLHGLRCPSRQILAVAWASLAGFQSISNRIKSLAPVQADSAGFGAEQEDPAAADADAAGVVELIDKPLTSRRRRSTVQAQASQAEGGAQAAQQVQRLRRIRRQDAVAPAAAADALQQLGRHRQLAGRGSGYEIVIDQFVQAAVGVELAGQVVVVFAVVGLDAAAAPPASGLLLLADSTRCACSKAGSLATLRSSPMRRRCSPSARRAVWPSSSDSTSTAAAQPHTTSDGRQKITSSRFGGRLPAESMSSWHRRSTIGAMRRLSLIVLRSGSKMVRFRTNFSAAARPLSSWSSVAAESAAAAIRSTKAARKCGQSPRRPGLTKSTRVYSSSRSFCTGVPVRTILRLAPTAARACAVWVAAFFSLWPSSQINRSKLIGAGKRQHLITDEQHSLAPIVLRPGALVTNAIKHSRVQQGSSPGQPFVEFSPPIGHQAARRHNQRPTDQRLGGAVRAGVQQSPHQRDGLQSLAQAHGVRQDGPIAARDLGTYFHAGVKKSHAVALMPPQPGCQTPIDNYVVQFAAIVAGFDIPSIGAPVPVPEQRRRWRRQDESVRIDACSQAGRHAGRRDGLGGGQSHRFEGGAGAISDSSGGGGSLLRTRQVLSVQRLRLLSCYWLTAAQAEPGALVQLGQLSRFQVAAAAEHGAGGCVQQDGSSGTEDTKQAVAFPHLLFKFWILVTNTANRGQQLGVIAVADIVVVTNNSAPMLIVQLLNSGQKSGHQIMATISLTIDTSWWLQRLVSSANRSLSRRLSESSSARLATISISIEPACLTASIADARLRDNSASKTDSRLAASRSRLTARARRSCWRSQAASALASCFVAASTDADSWLGKGNGTLAGPGSAQTAARIRHGAGRSGCGRRPAPPPSAAAPTPAGSAVRAAGPPPARRGRIAPGALEAPEKLRMQLLIVSPRGLNQPVNKVSAIFAMLQEESVALLHGVQSVAKAGAALAGPLQHPLVLGGAVFALVELSPNRARLHAPHPATTMSFGRRNNFMDPNFDGRRGRQMTSPKASALPGGPAGPAEGFNDNVPNGLLKTAKQTGVLNLSNKDLSHVPDKVWQLANSADASPADIALDRSGDNGPRWWEVAELTKLYLSANRLESLSESIVKFPHLAVVDVRDNRLIRLPDAVGQLAELRSLNASKNRLIELPPSLAASGSLVQLSVSANCLSELPPDIGRLDSLSELDIADNQLTGLPDSIAMLRCLRCLEAGGNRIDSLPAGVAYLPALSRLGLAGNRLEHLPGGLYPALEVLDLSDNQLTDLPPIGADPDSPAKLKELHLVNNRISRLLPDRLRPLGVSLRHLDLKRNCLSELPVELAGLLPLLERLDLTNNDLSSLPNELGLLTGLKCILLDGNPLRALRREVVARGTEAIKKHLASRIAQPAAAEAAVDAAAAVAAAAAAAVASGGSATEVAAAASACSKKISKKDPAPKTALQALQQQFGLDLGELRVTGSLKYADKRVAEVPEPLLELLANNSETGVSVTRIDLSGNELAGLPERLAKPPFADSLLEVSLRKNCLVGQLDAGVAQLASLTVLDLSVNQLTSLPMEVSQLKQLQNLVLSYNRIAEFPEPLYSLPRLETVLLANNCIATLQPDRLRGMSRLATLDLTNNSLATVPPQLGLCTNLRNLHLEGNRFRVPRPDQLAKGTAFVLEYLRNRIAADDFACVEFRGDDLAVEFFWLFTKCCATVVWARPVVPGSVQCDVGWGGVRAAGQLPTDDFTCVEFRGDDFAVELAVDLALFGSFVKLCATVESRRDDVRRAAPAEEATEAQIRQAQKRIELLKLQKAEAQLRDEVQSIRSGTASPQLARGEPDIYASLFGDQSRQPRFDSARAQRPPSAVLIPDFLDKRQQSGEWLTQERGRLTLKGATPSLSGVNFGQWVAANAQIMQGRQQEHSKTRMRNGAIRLIHDASAPQGNSLNDLYKPRQKLKFANVEDLTMAAGTRLVHQQEVDLRHAYRSVQVHPDCYQATGLRWTFELDGQPTCLVDTRFPFGAAASVNIFHRLTQAVKRYMHRQFSHLSKFAGIAYLDDFCIAAQDYEVCLQLHNFLLATLQRLGFEINWAKTQSPATSDCANSKSLQKPNWFCKVAKPAKALLRALLEITIAIPEQHHRDQIDQVIDQDQGLMLSSI</sequence>
<evidence type="ECO:0000313" key="6">
    <source>
        <dbReference type="Proteomes" id="UP000095280"/>
    </source>
</evidence>
<dbReference type="SMART" id="SM00369">
    <property type="entry name" value="LRR_TYP"/>
    <property type="match status" value="15"/>
</dbReference>
<feature type="compositionally biased region" description="Pro residues" evidence="4">
    <location>
        <begin position="1117"/>
        <end position="1132"/>
    </location>
</feature>
<evidence type="ECO:0000256" key="4">
    <source>
        <dbReference type="SAM" id="MobiDB-lite"/>
    </source>
</evidence>
<feature type="compositionally biased region" description="Polar residues" evidence="4">
    <location>
        <begin position="2198"/>
        <end position="2212"/>
    </location>
</feature>
<keyword evidence="2" id="KW-0677">Repeat</keyword>
<feature type="compositionally biased region" description="Low complexity" evidence="4">
    <location>
        <begin position="2980"/>
        <end position="2995"/>
    </location>
</feature>
<keyword evidence="3" id="KW-0175">Coiled coil</keyword>
<reference evidence="7" key="1">
    <citation type="submission" date="2016-11" db="UniProtKB">
        <authorList>
            <consortium name="WormBaseParasite"/>
        </authorList>
    </citation>
    <scope>IDENTIFICATION</scope>
</reference>
<dbReference type="PROSITE" id="PS51450">
    <property type="entry name" value="LRR"/>
    <property type="match status" value="6"/>
</dbReference>
<feature type="domain" description="Reverse transcriptase" evidence="5">
    <location>
        <begin position="3918"/>
        <end position="4035"/>
    </location>
</feature>
<dbReference type="InterPro" id="IPR036691">
    <property type="entry name" value="Endo/exonu/phosph_ase_sf"/>
</dbReference>
<feature type="region of interest" description="Disordered" evidence="4">
    <location>
        <begin position="885"/>
        <end position="907"/>
    </location>
</feature>
<dbReference type="InterPro" id="IPR043128">
    <property type="entry name" value="Rev_trsase/Diguanyl_cyclase"/>
</dbReference>
<feature type="compositionally biased region" description="Low complexity" evidence="4">
    <location>
        <begin position="1861"/>
        <end position="1870"/>
    </location>
</feature>
<feature type="region of interest" description="Disordered" evidence="4">
    <location>
        <begin position="242"/>
        <end position="265"/>
    </location>
</feature>
<protein>
    <submittedName>
        <fullName evidence="7">Reverse transcriptase domain-containing protein</fullName>
    </submittedName>
</protein>
<feature type="region of interest" description="Disordered" evidence="4">
    <location>
        <begin position="1373"/>
        <end position="1464"/>
    </location>
</feature>
<dbReference type="CDD" id="cd01650">
    <property type="entry name" value="RT_nLTR_like"/>
    <property type="match status" value="1"/>
</dbReference>
<dbReference type="SMART" id="SM00364">
    <property type="entry name" value="LRR_BAC"/>
    <property type="match status" value="11"/>
</dbReference>
<dbReference type="SUPFAM" id="SSF56219">
    <property type="entry name" value="DNase I-like"/>
    <property type="match status" value="1"/>
</dbReference>
<dbReference type="FunFam" id="3.80.10.10:FF:000116">
    <property type="entry name" value="Leucine-rich repeat-containing protein 40"/>
    <property type="match status" value="1"/>
</dbReference>
<dbReference type="PANTHER" id="PTHR48051">
    <property type="match status" value="1"/>
</dbReference>
<feature type="compositionally biased region" description="Polar residues" evidence="4">
    <location>
        <begin position="966"/>
        <end position="986"/>
    </location>
</feature>
<dbReference type="InterPro" id="IPR000477">
    <property type="entry name" value="RT_dom"/>
</dbReference>
<feature type="region of interest" description="Disordered" evidence="4">
    <location>
        <begin position="1167"/>
        <end position="1234"/>
    </location>
</feature>
<dbReference type="SUPFAM" id="SSF52058">
    <property type="entry name" value="L domain-like"/>
    <property type="match status" value="1"/>
</dbReference>
<keyword evidence="6" id="KW-1185">Reference proteome</keyword>
<feature type="region of interest" description="Disordered" evidence="4">
    <location>
        <begin position="1695"/>
        <end position="1714"/>
    </location>
</feature>
<dbReference type="GO" id="GO:0005737">
    <property type="term" value="C:cytoplasm"/>
    <property type="evidence" value="ECO:0007669"/>
    <property type="project" value="TreeGrafter"/>
</dbReference>
<dbReference type="FunFam" id="3.80.10.10:FF:000193">
    <property type="entry name" value="Leucine-rich repeat-containing protein 40"/>
    <property type="match status" value="1"/>
</dbReference>
<dbReference type="Pfam" id="PF13855">
    <property type="entry name" value="LRR_8"/>
    <property type="match status" value="2"/>
</dbReference>
<dbReference type="InterPro" id="IPR043502">
    <property type="entry name" value="DNA/RNA_pol_sf"/>
</dbReference>
<dbReference type="Gene3D" id="3.80.10.10">
    <property type="entry name" value="Ribonuclease Inhibitor"/>
    <property type="match status" value="2"/>
</dbReference>
<dbReference type="Gene3D" id="3.30.70.270">
    <property type="match status" value="1"/>
</dbReference>
<feature type="region of interest" description="Disordered" evidence="4">
    <location>
        <begin position="2968"/>
        <end position="3002"/>
    </location>
</feature>
<feature type="region of interest" description="Disordered" evidence="4">
    <location>
        <begin position="13"/>
        <end position="44"/>
    </location>
</feature>
<dbReference type="Gene3D" id="3.10.10.10">
    <property type="entry name" value="HIV Type 1 Reverse Transcriptase, subunit A, domain 1"/>
    <property type="match status" value="1"/>
</dbReference>
<feature type="compositionally biased region" description="Low complexity" evidence="4">
    <location>
        <begin position="1419"/>
        <end position="1437"/>
    </location>
</feature>
<feature type="region of interest" description="Disordered" evidence="4">
    <location>
        <begin position="2529"/>
        <end position="2564"/>
    </location>
</feature>
<dbReference type="Gene3D" id="3.60.10.10">
    <property type="entry name" value="Endonuclease/exonuclease/phosphatase"/>
    <property type="match status" value="1"/>
</dbReference>
<dbReference type="SUPFAM" id="SSF56672">
    <property type="entry name" value="DNA/RNA polymerases"/>
    <property type="match status" value="1"/>
</dbReference>
<evidence type="ECO:0000313" key="7">
    <source>
        <dbReference type="WBParaSite" id="maker-uti_cns_0000599-snap-gene-0.15-mRNA-1"/>
    </source>
</evidence>
<feature type="region of interest" description="Disordered" evidence="4">
    <location>
        <begin position="1608"/>
        <end position="1656"/>
    </location>
</feature>
<evidence type="ECO:0000256" key="2">
    <source>
        <dbReference type="ARBA" id="ARBA00022737"/>
    </source>
</evidence>
<feature type="compositionally biased region" description="Low complexity" evidence="4">
    <location>
        <begin position="2176"/>
        <end position="2196"/>
    </location>
</feature>
<feature type="region of interest" description="Disordered" evidence="4">
    <location>
        <begin position="2809"/>
        <end position="2865"/>
    </location>
</feature>
<dbReference type="Pfam" id="PF00078">
    <property type="entry name" value="RVT_1"/>
    <property type="match status" value="1"/>
</dbReference>
<dbReference type="WBParaSite" id="maker-uti_cns_0000599-snap-gene-0.15-mRNA-1">
    <property type="protein sequence ID" value="maker-uti_cns_0000599-snap-gene-0.15-mRNA-1"/>
    <property type="gene ID" value="maker-uti_cns_0000599-snap-gene-0.15"/>
</dbReference>
<feature type="region of interest" description="Disordered" evidence="4">
    <location>
        <begin position="966"/>
        <end position="1007"/>
    </location>
</feature>
<dbReference type="InterPro" id="IPR050216">
    <property type="entry name" value="LRR_domain-containing"/>
</dbReference>
<dbReference type="InterPro" id="IPR032675">
    <property type="entry name" value="LRR_dom_sf"/>
</dbReference>
<dbReference type="Proteomes" id="UP000095280">
    <property type="component" value="Unplaced"/>
</dbReference>
<feature type="region of interest" description="Disordered" evidence="4">
    <location>
        <begin position="2168"/>
        <end position="2225"/>
    </location>
</feature>
<dbReference type="InterPro" id="IPR001611">
    <property type="entry name" value="Leu-rich_rpt"/>
</dbReference>
<organism evidence="6 7">
    <name type="scientific">Macrostomum lignano</name>
    <dbReference type="NCBI Taxonomy" id="282301"/>
    <lineage>
        <taxon>Eukaryota</taxon>
        <taxon>Metazoa</taxon>
        <taxon>Spiralia</taxon>
        <taxon>Lophotrochozoa</taxon>
        <taxon>Platyhelminthes</taxon>
        <taxon>Rhabditophora</taxon>
        <taxon>Macrostomorpha</taxon>
        <taxon>Macrostomida</taxon>
        <taxon>Macrostomidae</taxon>
        <taxon>Macrostomum</taxon>
    </lineage>
</organism>
<dbReference type="PANTHER" id="PTHR48051:SF42">
    <property type="entry name" value="LEUCINE-RICH REPEAT-CONTAINING PROTEIN 18-LIKE"/>
    <property type="match status" value="1"/>
</dbReference>
<feature type="region of interest" description="Disordered" evidence="4">
    <location>
        <begin position="71"/>
        <end position="96"/>
    </location>
</feature>
<evidence type="ECO:0000256" key="3">
    <source>
        <dbReference type="SAM" id="Coils"/>
    </source>
</evidence>
<proteinExistence type="predicted"/>
<name>A0A1I8G1I8_9PLAT</name>
<feature type="compositionally biased region" description="Polar residues" evidence="4">
    <location>
        <begin position="1186"/>
        <end position="1203"/>
    </location>
</feature>
<feature type="compositionally biased region" description="Low complexity" evidence="4">
    <location>
        <begin position="1167"/>
        <end position="1184"/>
    </location>
</feature>
<feature type="compositionally biased region" description="Low complexity" evidence="4">
    <location>
        <begin position="2840"/>
        <end position="2852"/>
    </location>
</feature>
<dbReference type="SUPFAM" id="SSF52047">
    <property type="entry name" value="RNI-like"/>
    <property type="match status" value="1"/>
</dbReference>
<keyword evidence="1" id="KW-0433">Leucine-rich repeat</keyword>
<feature type="region of interest" description="Disordered" evidence="4">
    <location>
        <begin position="1847"/>
        <end position="1870"/>
    </location>
</feature>
<feature type="region of interest" description="Disordered" evidence="4">
    <location>
        <begin position="1106"/>
        <end position="1145"/>
    </location>
</feature>
<feature type="compositionally biased region" description="Low complexity" evidence="4">
    <location>
        <begin position="2053"/>
        <end position="2065"/>
    </location>
</feature>
<feature type="region of interest" description="Disordered" evidence="4">
    <location>
        <begin position="2046"/>
        <end position="2065"/>
    </location>
</feature>
<accession>A0A1I8G1I8</accession>
<feature type="compositionally biased region" description="Basic residues" evidence="4">
    <location>
        <begin position="29"/>
        <end position="44"/>
    </location>
</feature>
<feature type="coiled-coil region" evidence="3">
    <location>
        <begin position="3735"/>
        <end position="3762"/>
    </location>
</feature>
<evidence type="ECO:0000256" key="1">
    <source>
        <dbReference type="ARBA" id="ARBA00022614"/>
    </source>
</evidence>